<name>A0A0J9W420_PLAVI</name>
<evidence type="ECO:0008006" key="3">
    <source>
        <dbReference type="Google" id="ProtNLM"/>
    </source>
</evidence>
<sequence>MNCSPEIRKDSYDFFKDIENYINYEEKIQTTATTDITQCCTSLMKWGKTLRNNEKAKNICENFFKLYKILPKGKEYKEKNWGFLNYWMNFELGQVNKNICVNEFNNDIESQCFGIIEYFLFENLLYNVKKDDLNKMNKLYNLYNKYNELKIIINTTPEINKQSLLTVSTQCCSDYIEANYLCKGENNEFCKQLQSFKSKYEELYSIIDRKGSEYTNNFIKLTQCDNNIMSKALIGTTVGLVPLMVGLYKVK</sequence>
<evidence type="ECO:0000313" key="2">
    <source>
        <dbReference type="Proteomes" id="UP000053776"/>
    </source>
</evidence>
<evidence type="ECO:0000313" key="1">
    <source>
        <dbReference type="EMBL" id="KMZ95093.1"/>
    </source>
</evidence>
<dbReference type="AlphaFoldDB" id="A0A0J9W420"/>
<proteinExistence type="predicted"/>
<reference evidence="1 2" key="1">
    <citation type="submission" date="2011-08" db="EMBL/GenBank/DDBJ databases">
        <title>The Genome Sequence of Plasmodium vivax Mauritania I.</title>
        <authorList>
            <consortium name="The Broad Institute Genome Sequencing Platform"/>
            <consortium name="The Broad Institute Genome Sequencing Center for Infectious Disease"/>
            <person name="Neafsey D."/>
            <person name="Carlton J."/>
            <person name="Barnwell J."/>
            <person name="Collins W."/>
            <person name="Escalante A."/>
            <person name="Mullikin J."/>
            <person name="Saul A."/>
            <person name="Guigo R."/>
            <person name="Camara F."/>
            <person name="Young S.K."/>
            <person name="Zeng Q."/>
            <person name="Gargeya S."/>
            <person name="Fitzgerald M."/>
            <person name="Haas B."/>
            <person name="Abouelleil A."/>
            <person name="Alvarado L."/>
            <person name="Arachchi H.M."/>
            <person name="Berlin A."/>
            <person name="Brown A."/>
            <person name="Chapman S.B."/>
            <person name="Chen Z."/>
            <person name="Dunbar C."/>
            <person name="Freedman E."/>
            <person name="Gearin G."/>
            <person name="Gellesch M."/>
            <person name="Goldberg J."/>
            <person name="Griggs A."/>
            <person name="Gujja S."/>
            <person name="Heiman D."/>
            <person name="Howarth C."/>
            <person name="Larson L."/>
            <person name="Lui A."/>
            <person name="MacDonald P.J.P."/>
            <person name="Montmayeur A."/>
            <person name="Murphy C."/>
            <person name="Neiman D."/>
            <person name="Pearson M."/>
            <person name="Priest M."/>
            <person name="Roberts A."/>
            <person name="Saif S."/>
            <person name="Shea T."/>
            <person name="Shenoy N."/>
            <person name="Sisk P."/>
            <person name="Stolte C."/>
            <person name="Sykes S."/>
            <person name="Wortman J."/>
            <person name="Nusbaum C."/>
            <person name="Birren B."/>
        </authorList>
    </citation>
    <scope>NUCLEOTIDE SEQUENCE [LARGE SCALE GENOMIC DNA]</scope>
    <source>
        <strain evidence="1 2">Mauritania I</strain>
    </source>
</reference>
<organism evidence="1 2">
    <name type="scientific">Plasmodium vivax Mauritania I</name>
    <dbReference type="NCBI Taxonomy" id="1035515"/>
    <lineage>
        <taxon>Eukaryota</taxon>
        <taxon>Sar</taxon>
        <taxon>Alveolata</taxon>
        <taxon>Apicomplexa</taxon>
        <taxon>Aconoidasida</taxon>
        <taxon>Haemosporida</taxon>
        <taxon>Plasmodiidae</taxon>
        <taxon>Plasmodium</taxon>
        <taxon>Plasmodium (Plasmodium)</taxon>
    </lineage>
</organism>
<dbReference type="EMBL" id="KQ235002">
    <property type="protein sequence ID" value="KMZ95093.1"/>
    <property type="molecule type" value="Genomic_DNA"/>
</dbReference>
<dbReference type="OrthoDB" id="10385617at2759"/>
<dbReference type="Proteomes" id="UP000053776">
    <property type="component" value="Unassembled WGS sequence"/>
</dbReference>
<gene>
    <name evidence="1" type="ORF">PVMG_05965</name>
</gene>
<accession>A0A0J9W420</accession>
<protein>
    <recommendedName>
        <fullName evidence="3">VIR protein</fullName>
    </recommendedName>
</protein>